<dbReference type="GO" id="GO:0008915">
    <property type="term" value="F:lipid-A-disaccharide synthase activity"/>
    <property type="evidence" value="ECO:0007669"/>
    <property type="project" value="InterPro"/>
</dbReference>
<organism evidence="1 2">
    <name type="scientific">Truepera radiovictrix (strain DSM 17093 / CIP 108686 / LMG 22925 / RQ-24)</name>
    <dbReference type="NCBI Taxonomy" id="649638"/>
    <lineage>
        <taxon>Bacteria</taxon>
        <taxon>Thermotogati</taxon>
        <taxon>Deinococcota</taxon>
        <taxon>Deinococci</taxon>
        <taxon>Trueperales</taxon>
        <taxon>Trueperaceae</taxon>
        <taxon>Truepera</taxon>
    </lineage>
</organism>
<dbReference type="GO" id="GO:0009245">
    <property type="term" value="P:lipid A biosynthetic process"/>
    <property type="evidence" value="ECO:0007669"/>
    <property type="project" value="InterPro"/>
</dbReference>
<keyword evidence="2" id="KW-1185">Reference proteome</keyword>
<dbReference type="Pfam" id="PF02684">
    <property type="entry name" value="LpxB"/>
    <property type="match status" value="1"/>
</dbReference>
<name>D7CRG0_TRURR</name>
<dbReference type="AlphaFoldDB" id="D7CRG0"/>
<reference evidence="1 2" key="2">
    <citation type="journal article" date="2011" name="Stand. Genomic Sci.">
        <title>Complete genome sequence of Truepera radiovictrix type strain (RQ-24).</title>
        <authorList>
            <person name="Ivanova N."/>
            <person name="Rohde C."/>
            <person name="Munk C."/>
            <person name="Nolan M."/>
            <person name="Lucas S."/>
            <person name="Del Rio T.G."/>
            <person name="Tice H."/>
            <person name="Deshpande S."/>
            <person name="Cheng J.F."/>
            <person name="Tapia R."/>
            <person name="Han C."/>
            <person name="Goodwin L."/>
            <person name="Pitluck S."/>
            <person name="Liolios K."/>
            <person name="Mavromatis K."/>
            <person name="Mikhailova N."/>
            <person name="Pati A."/>
            <person name="Chen A."/>
            <person name="Palaniappan K."/>
            <person name="Land M."/>
            <person name="Hauser L."/>
            <person name="Chang Y.J."/>
            <person name="Jeffries C.D."/>
            <person name="Brambilla E."/>
            <person name="Rohde M."/>
            <person name="Goker M."/>
            <person name="Tindall B.J."/>
            <person name="Woyke T."/>
            <person name="Bristow J."/>
            <person name="Eisen J.A."/>
            <person name="Markowitz V."/>
            <person name="Hugenholtz P."/>
            <person name="Kyrpides N.C."/>
            <person name="Klenk H.P."/>
            <person name="Lapidus A."/>
        </authorList>
    </citation>
    <scope>NUCLEOTIDE SEQUENCE [LARGE SCALE GENOMIC DNA]</scope>
    <source>
        <strain evidence="2">DSM 17093 / CIP 108686 / LMG 22925 / RQ-24</strain>
    </source>
</reference>
<keyword evidence="1" id="KW-0808">Transferase</keyword>
<dbReference type="GO" id="GO:0016020">
    <property type="term" value="C:membrane"/>
    <property type="evidence" value="ECO:0007669"/>
    <property type="project" value="GOC"/>
</dbReference>
<proteinExistence type="predicted"/>
<dbReference type="PANTHER" id="PTHR30372:SF6">
    <property type="entry name" value="LIPID-A-DISACCHARIDE SYNTHASE"/>
    <property type="match status" value="1"/>
</dbReference>
<sequence>MTPHPTPPHPTLHPPSQLVLVSNGPGELYTWVRPVLRELRRQAPAVRAAISLVPCQFASGSEARIAATFGADAVTTPGDFVRFMAGGALPGVGAGEGAVLGLGGGPGLTLKLAQRLRFRAFRYAFVPYWHPSLTALFVDSPRTAQRARLLGAPASRLEVVGNLVADAVEDAEPAAEPGSPHLLLFCGSRDAFAVHLIPLMLAVADALHHALPRARFVWPVSRLLSAEALAAGIAGAHKDTLGGLAGRRDGDSVLTPGGARVELVPEEARYAHMRVADLALTLPGTNTLELGVAGVPAVVVLPLNKPEVIPLEGPGHWLSLVPLVGTALKRHAVRLAAPHLPVSLPNHLSGEDLMLELKGVLTHEHVAQAALALLGDDAERHRRRARLLATMPRPGAAARLVSRVLER</sequence>
<reference evidence="2" key="1">
    <citation type="submission" date="2010-05" db="EMBL/GenBank/DDBJ databases">
        <title>The complete genome of Truepera radiovictris DSM 17093.</title>
        <authorList>
            <consortium name="US DOE Joint Genome Institute (JGI-PGF)"/>
            <person name="Lucas S."/>
            <person name="Copeland A."/>
            <person name="Lapidus A."/>
            <person name="Glavina del Rio T."/>
            <person name="Dalin E."/>
            <person name="Tice H."/>
            <person name="Bruce D."/>
            <person name="Goodwin L."/>
            <person name="Pitluck S."/>
            <person name="Kyrpides N."/>
            <person name="Mavromatis K."/>
            <person name="Ovchinnikova G."/>
            <person name="Munk A.C."/>
            <person name="Detter J.C."/>
            <person name="Han C."/>
            <person name="Tapia R."/>
            <person name="Land M."/>
            <person name="Hauser L."/>
            <person name="Markowitz V."/>
            <person name="Cheng J.-F."/>
            <person name="Hugenholtz P."/>
            <person name="Woyke T."/>
            <person name="Wu D."/>
            <person name="Tindall B."/>
            <person name="Pomrenke H.G."/>
            <person name="Brambilla E."/>
            <person name="Klenk H.-P."/>
            <person name="Eisen J.A."/>
        </authorList>
    </citation>
    <scope>NUCLEOTIDE SEQUENCE [LARGE SCALE GENOMIC DNA]</scope>
    <source>
        <strain evidence="2">DSM 17093 / CIP 108686 / LMG 22925 / RQ-24</strain>
    </source>
</reference>
<accession>D7CRG0</accession>
<dbReference type="PANTHER" id="PTHR30372">
    <property type="entry name" value="LIPID-A-DISACCHARIDE SYNTHASE"/>
    <property type="match status" value="1"/>
</dbReference>
<evidence type="ECO:0000313" key="1">
    <source>
        <dbReference type="EMBL" id="ADI13450.1"/>
    </source>
</evidence>
<gene>
    <name evidence="1" type="ordered locus">Trad_0311</name>
</gene>
<dbReference type="KEGG" id="tra:Trad_0311"/>
<dbReference type="STRING" id="649638.Trad_0311"/>
<dbReference type="EMBL" id="CP002049">
    <property type="protein sequence ID" value="ADI13450.1"/>
    <property type="molecule type" value="Genomic_DNA"/>
</dbReference>
<dbReference type="eggNOG" id="COG0763">
    <property type="taxonomic scope" value="Bacteria"/>
</dbReference>
<dbReference type="GO" id="GO:0005543">
    <property type="term" value="F:phospholipid binding"/>
    <property type="evidence" value="ECO:0007669"/>
    <property type="project" value="TreeGrafter"/>
</dbReference>
<protein>
    <submittedName>
        <fullName evidence="1">Glycosyl transferase family 19</fullName>
    </submittedName>
</protein>
<dbReference type="HOGENOM" id="CLU_023761_0_0_0"/>
<evidence type="ECO:0000313" key="2">
    <source>
        <dbReference type="Proteomes" id="UP000000379"/>
    </source>
</evidence>
<dbReference type="Proteomes" id="UP000000379">
    <property type="component" value="Chromosome"/>
</dbReference>
<dbReference type="SUPFAM" id="SSF53756">
    <property type="entry name" value="UDP-Glycosyltransferase/glycogen phosphorylase"/>
    <property type="match status" value="1"/>
</dbReference>
<dbReference type="OrthoDB" id="24914at2"/>
<dbReference type="RefSeq" id="WP_013176830.1">
    <property type="nucleotide sequence ID" value="NC_014221.1"/>
</dbReference>
<dbReference type="InterPro" id="IPR003835">
    <property type="entry name" value="Glyco_trans_19"/>
</dbReference>